<evidence type="ECO:0000313" key="2">
    <source>
        <dbReference type="Proteomes" id="UP001279410"/>
    </source>
</evidence>
<proteinExistence type="predicted"/>
<accession>A0AAD3M1X2</accession>
<organism evidence="1 2">
    <name type="scientific">Lates japonicus</name>
    <name type="common">Japanese lates</name>
    <dbReference type="NCBI Taxonomy" id="270547"/>
    <lineage>
        <taxon>Eukaryota</taxon>
        <taxon>Metazoa</taxon>
        <taxon>Chordata</taxon>
        <taxon>Craniata</taxon>
        <taxon>Vertebrata</taxon>
        <taxon>Euteleostomi</taxon>
        <taxon>Actinopterygii</taxon>
        <taxon>Neopterygii</taxon>
        <taxon>Teleostei</taxon>
        <taxon>Neoteleostei</taxon>
        <taxon>Acanthomorphata</taxon>
        <taxon>Carangaria</taxon>
        <taxon>Carangaria incertae sedis</taxon>
        <taxon>Centropomidae</taxon>
        <taxon>Lates</taxon>
    </lineage>
</organism>
<dbReference type="AlphaFoldDB" id="A0AAD3M1X2"/>
<protein>
    <submittedName>
        <fullName evidence="1">Zinc finger protein 335 isoform X1</fullName>
    </submittedName>
</protein>
<sequence>MRTDRKGRPPAILKKPASHFLFFSQGPPTKCHSRKYSSVEEGYNSKEAESIAKKPRVSADAMYLRRKFSG</sequence>
<gene>
    <name evidence="1" type="ORF">AKAME5_000042100</name>
</gene>
<name>A0AAD3M1X2_LATJO</name>
<dbReference type="EMBL" id="BRZM01000001">
    <property type="protein sequence ID" value="GLD45988.1"/>
    <property type="molecule type" value="Genomic_DNA"/>
</dbReference>
<reference evidence="1" key="1">
    <citation type="submission" date="2022-08" db="EMBL/GenBank/DDBJ databases">
        <title>Genome sequencing of akame (Lates japonicus).</title>
        <authorList>
            <person name="Hashiguchi Y."/>
            <person name="Takahashi H."/>
        </authorList>
    </citation>
    <scope>NUCLEOTIDE SEQUENCE</scope>
    <source>
        <strain evidence="1">Kochi</strain>
    </source>
</reference>
<evidence type="ECO:0000313" key="1">
    <source>
        <dbReference type="EMBL" id="GLD45988.1"/>
    </source>
</evidence>
<keyword evidence="2" id="KW-1185">Reference proteome</keyword>
<dbReference type="Proteomes" id="UP001279410">
    <property type="component" value="Unassembled WGS sequence"/>
</dbReference>
<comment type="caution">
    <text evidence="1">The sequence shown here is derived from an EMBL/GenBank/DDBJ whole genome shotgun (WGS) entry which is preliminary data.</text>
</comment>